<gene>
    <name evidence="1" type="ORF">G1H10_29505</name>
</gene>
<dbReference type="RefSeq" id="WP_163744741.1">
    <property type="nucleotide sequence ID" value="NZ_JAAGOA010000032.1"/>
</dbReference>
<dbReference type="AlphaFoldDB" id="A0A6L9SG37"/>
<dbReference type="EMBL" id="JAAGOA010000032">
    <property type="protein sequence ID" value="NEE04315.1"/>
    <property type="molecule type" value="Genomic_DNA"/>
</dbReference>
<reference evidence="1 2" key="1">
    <citation type="submission" date="2020-02" db="EMBL/GenBank/DDBJ databases">
        <authorList>
            <person name="Li X.-J."/>
            <person name="Han X.-M."/>
        </authorList>
    </citation>
    <scope>NUCLEOTIDE SEQUENCE [LARGE SCALE GENOMIC DNA]</scope>
    <source>
        <strain evidence="1 2">CCTCC AB 2017055</strain>
    </source>
</reference>
<protein>
    <submittedName>
        <fullName evidence="1">Uncharacterized protein</fullName>
    </submittedName>
</protein>
<name>A0A6L9SG37_9ACTN</name>
<sequence length="250" mass="28687">MRIVNKHLNPAPASLREPSSTGYLLLAAEVDRRPMFLPPKAAKRRLIGEAKQLAHELMADDAVVRATVFRGFANLVFGQNHGLLRRATTSGRLQRARYDVVVLIETTDPAAARSLRHNTVYQRLAARIQHSARRTYEVAAENPRNMGDVDATRQGVFLFNFFYADDERELIPVWEYTAGWWNVKTQLDNSRVLRPIEDERRDYGIINHCRWDSLRVVAPNMIFRPSFRRFVLANFAANGISAQPILYRRA</sequence>
<proteinExistence type="predicted"/>
<accession>A0A6L9SG37</accession>
<evidence type="ECO:0000313" key="1">
    <source>
        <dbReference type="EMBL" id="NEE04315.1"/>
    </source>
</evidence>
<organism evidence="1 2">
    <name type="scientific">Phytoactinopolyspora halotolerans</name>
    <dbReference type="NCBI Taxonomy" id="1981512"/>
    <lineage>
        <taxon>Bacteria</taxon>
        <taxon>Bacillati</taxon>
        <taxon>Actinomycetota</taxon>
        <taxon>Actinomycetes</taxon>
        <taxon>Jiangellales</taxon>
        <taxon>Jiangellaceae</taxon>
        <taxon>Phytoactinopolyspora</taxon>
    </lineage>
</organism>
<comment type="caution">
    <text evidence="1">The sequence shown here is derived from an EMBL/GenBank/DDBJ whole genome shotgun (WGS) entry which is preliminary data.</text>
</comment>
<dbReference type="Proteomes" id="UP000475214">
    <property type="component" value="Unassembled WGS sequence"/>
</dbReference>
<evidence type="ECO:0000313" key="2">
    <source>
        <dbReference type="Proteomes" id="UP000475214"/>
    </source>
</evidence>
<keyword evidence="2" id="KW-1185">Reference proteome</keyword>